<organism evidence="3 4">
    <name type="scientific">Paenibacillus typhae</name>
    <dbReference type="NCBI Taxonomy" id="1174501"/>
    <lineage>
        <taxon>Bacteria</taxon>
        <taxon>Bacillati</taxon>
        <taxon>Bacillota</taxon>
        <taxon>Bacilli</taxon>
        <taxon>Bacillales</taxon>
        <taxon>Paenibacillaceae</taxon>
        <taxon>Paenibacillus</taxon>
    </lineage>
</organism>
<dbReference type="PANTHER" id="PTHR48081:SF6">
    <property type="entry name" value="PEPTIDASE S9 PROLYL OLIGOPEPTIDASE CATALYTIC DOMAIN-CONTAINING PROTEIN"/>
    <property type="match status" value="1"/>
</dbReference>
<accession>A0A1G8J0Y0</accession>
<dbReference type="InterPro" id="IPR049492">
    <property type="entry name" value="BD-FAE-like_dom"/>
</dbReference>
<sequence>METLLLWPEGAPGALGTSDEDCPAITPYLVEGSSNAAVLICPGGAYWLRADHEGGPVAEWLNTLGISAFVLRYRVAPYQYPSALEDAQRALRTIRFHAGEYGVDPERVGILGFSAGGHLASTASGLFDRGNLEAEEALERQSCRPDFSILCYPVISMTDGVTHEGSRTNLLGDNPSEELIRRLSGELQVTPDTPPAFLWHTADDDAVPVENSLLLASALRRQQIPFDLHVYAHGEHGLGLAEEEPHTRSWTNACASWLQMNGYSR</sequence>
<evidence type="ECO:0000259" key="2">
    <source>
        <dbReference type="Pfam" id="PF20434"/>
    </source>
</evidence>
<dbReference type="STRING" id="1174501.SAMN05216192_10435"/>
<dbReference type="Proteomes" id="UP000199050">
    <property type="component" value="Unassembled WGS sequence"/>
</dbReference>
<evidence type="ECO:0000313" key="4">
    <source>
        <dbReference type="Proteomes" id="UP000199050"/>
    </source>
</evidence>
<keyword evidence="4" id="KW-1185">Reference proteome</keyword>
<proteinExistence type="predicted"/>
<dbReference type="AlphaFoldDB" id="A0A1G8J0Y0"/>
<dbReference type="InterPro" id="IPR029058">
    <property type="entry name" value="AB_hydrolase_fold"/>
</dbReference>
<feature type="domain" description="BD-FAE-like" evidence="2">
    <location>
        <begin position="38"/>
        <end position="219"/>
    </location>
</feature>
<dbReference type="GO" id="GO:0016787">
    <property type="term" value="F:hydrolase activity"/>
    <property type="evidence" value="ECO:0007669"/>
    <property type="project" value="UniProtKB-KW"/>
</dbReference>
<reference evidence="4" key="1">
    <citation type="submission" date="2016-10" db="EMBL/GenBank/DDBJ databases">
        <authorList>
            <person name="Varghese N."/>
            <person name="Submissions S."/>
        </authorList>
    </citation>
    <scope>NUCLEOTIDE SEQUENCE [LARGE SCALE GENOMIC DNA]</scope>
    <source>
        <strain evidence="4">CGMCC 1.11012</strain>
    </source>
</reference>
<dbReference type="RefSeq" id="WP_090713153.1">
    <property type="nucleotide sequence ID" value="NZ_CBCSKY010000004.1"/>
</dbReference>
<gene>
    <name evidence="3" type="ORF">SAMN05216192_10435</name>
</gene>
<name>A0A1G8J0Y0_9BACL</name>
<dbReference type="PANTHER" id="PTHR48081">
    <property type="entry name" value="AB HYDROLASE SUPERFAMILY PROTEIN C4A8.06C"/>
    <property type="match status" value="1"/>
</dbReference>
<evidence type="ECO:0000256" key="1">
    <source>
        <dbReference type="ARBA" id="ARBA00022801"/>
    </source>
</evidence>
<evidence type="ECO:0000313" key="3">
    <source>
        <dbReference type="EMBL" id="SDI24781.1"/>
    </source>
</evidence>
<protein>
    <submittedName>
        <fullName evidence="3">Acetyl esterase/lipase</fullName>
    </submittedName>
</protein>
<dbReference type="OrthoDB" id="9794725at2"/>
<dbReference type="Pfam" id="PF20434">
    <property type="entry name" value="BD-FAE"/>
    <property type="match status" value="1"/>
</dbReference>
<dbReference type="Gene3D" id="3.40.50.1820">
    <property type="entry name" value="alpha/beta hydrolase"/>
    <property type="match status" value="1"/>
</dbReference>
<dbReference type="EMBL" id="FNDX01000004">
    <property type="protein sequence ID" value="SDI24781.1"/>
    <property type="molecule type" value="Genomic_DNA"/>
</dbReference>
<dbReference type="SUPFAM" id="SSF53474">
    <property type="entry name" value="alpha/beta-Hydrolases"/>
    <property type="match status" value="1"/>
</dbReference>
<dbReference type="InterPro" id="IPR050300">
    <property type="entry name" value="GDXG_lipolytic_enzyme"/>
</dbReference>
<keyword evidence="1" id="KW-0378">Hydrolase</keyword>